<feature type="region of interest" description="Disordered" evidence="1">
    <location>
        <begin position="174"/>
        <end position="217"/>
    </location>
</feature>
<protein>
    <submittedName>
        <fullName evidence="2">Uncharacterized protein</fullName>
    </submittedName>
</protein>
<organism evidence="2 3">
    <name type="scientific">Coprinellus micaceus</name>
    <name type="common">Glistening ink-cap mushroom</name>
    <name type="synonym">Coprinus micaceus</name>
    <dbReference type="NCBI Taxonomy" id="71717"/>
    <lineage>
        <taxon>Eukaryota</taxon>
        <taxon>Fungi</taxon>
        <taxon>Dikarya</taxon>
        <taxon>Basidiomycota</taxon>
        <taxon>Agaricomycotina</taxon>
        <taxon>Agaricomycetes</taxon>
        <taxon>Agaricomycetidae</taxon>
        <taxon>Agaricales</taxon>
        <taxon>Agaricineae</taxon>
        <taxon>Psathyrellaceae</taxon>
        <taxon>Coprinellus</taxon>
    </lineage>
</organism>
<evidence type="ECO:0000313" key="2">
    <source>
        <dbReference type="EMBL" id="TEB33424.1"/>
    </source>
</evidence>
<accession>A0A4Y7THI3</accession>
<sequence length="217" mass="24050">MVEEDKSLKEGVVDYLEGEVTETRTARDTFEFGGLRLTDDDAHMGMEFLLRSCSLRDDHLHERSKKRLTHRVTLGEEVAHDESEGEALDTSGDKRYLHLPVLLPQHSVYGLSDALIAEGIAAPRTSSPRVTHSIPLSAFTNFKFSSKPGWSKRDFDIDSRGFWEAETMDLVNGKEQTESAVIDPTAIKDEENVKVSDVSSQTNSEITGKSPGSSPPI</sequence>
<comment type="caution">
    <text evidence="2">The sequence shown here is derived from an EMBL/GenBank/DDBJ whole genome shotgun (WGS) entry which is preliminary data.</text>
</comment>
<reference evidence="2 3" key="1">
    <citation type="journal article" date="2019" name="Nat. Ecol. Evol.">
        <title>Megaphylogeny resolves global patterns of mushroom evolution.</title>
        <authorList>
            <person name="Varga T."/>
            <person name="Krizsan K."/>
            <person name="Foldi C."/>
            <person name="Dima B."/>
            <person name="Sanchez-Garcia M."/>
            <person name="Sanchez-Ramirez S."/>
            <person name="Szollosi G.J."/>
            <person name="Szarkandi J.G."/>
            <person name="Papp V."/>
            <person name="Albert L."/>
            <person name="Andreopoulos W."/>
            <person name="Angelini C."/>
            <person name="Antonin V."/>
            <person name="Barry K.W."/>
            <person name="Bougher N.L."/>
            <person name="Buchanan P."/>
            <person name="Buyck B."/>
            <person name="Bense V."/>
            <person name="Catcheside P."/>
            <person name="Chovatia M."/>
            <person name="Cooper J."/>
            <person name="Damon W."/>
            <person name="Desjardin D."/>
            <person name="Finy P."/>
            <person name="Geml J."/>
            <person name="Haridas S."/>
            <person name="Hughes K."/>
            <person name="Justo A."/>
            <person name="Karasinski D."/>
            <person name="Kautmanova I."/>
            <person name="Kiss B."/>
            <person name="Kocsube S."/>
            <person name="Kotiranta H."/>
            <person name="LaButti K.M."/>
            <person name="Lechner B.E."/>
            <person name="Liimatainen K."/>
            <person name="Lipzen A."/>
            <person name="Lukacs Z."/>
            <person name="Mihaltcheva S."/>
            <person name="Morgado L.N."/>
            <person name="Niskanen T."/>
            <person name="Noordeloos M.E."/>
            <person name="Ohm R.A."/>
            <person name="Ortiz-Santana B."/>
            <person name="Ovrebo C."/>
            <person name="Racz N."/>
            <person name="Riley R."/>
            <person name="Savchenko A."/>
            <person name="Shiryaev A."/>
            <person name="Soop K."/>
            <person name="Spirin V."/>
            <person name="Szebenyi C."/>
            <person name="Tomsovsky M."/>
            <person name="Tulloss R.E."/>
            <person name="Uehling J."/>
            <person name="Grigoriev I.V."/>
            <person name="Vagvolgyi C."/>
            <person name="Papp T."/>
            <person name="Martin F.M."/>
            <person name="Miettinen O."/>
            <person name="Hibbett D.S."/>
            <person name="Nagy L.G."/>
        </authorList>
    </citation>
    <scope>NUCLEOTIDE SEQUENCE [LARGE SCALE GENOMIC DNA]</scope>
    <source>
        <strain evidence="2 3">FP101781</strain>
    </source>
</reference>
<gene>
    <name evidence="2" type="ORF">FA13DRAFT_1812622</name>
</gene>
<name>A0A4Y7THI3_COPMI</name>
<evidence type="ECO:0000256" key="1">
    <source>
        <dbReference type="SAM" id="MobiDB-lite"/>
    </source>
</evidence>
<proteinExistence type="predicted"/>
<dbReference type="EMBL" id="QPFP01000012">
    <property type="protein sequence ID" value="TEB33424.1"/>
    <property type="molecule type" value="Genomic_DNA"/>
</dbReference>
<evidence type="ECO:0000313" key="3">
    <source>
        <dbReference type="Proteomes" id="UP000298030"/>
    </source>
</evidence>
<keyword evidence="3" id="KW-1185">Reference proteome</keyword>
<feature type="compositionally biased region" description="Polar residues" evidence="1">
    <location>
        <begin position="197"/>
        <end position="217"/>
    </location>
</feature>
<dbReference type="AlphaFoldDB" id="A0A4Y7THI3"/>
<dbReference type="Proteomes" id="UP000298030">
    <property type="component" value="Unassembled WGS sequence"/>
</dbReference>